<evidence type="ECO:0000259" key="7">
    <source>
        <dbReference type="PROSITE" id="PS50909"/>
    </source>
</evidence>
<evidence type="ECO:0000256" key="5">
    <source>
        <dbReference type="SAM" id="MobiDB-lite"/>
    </source>
</evidence>
<feature type="compositionally biased region" description="Low complexity" evidence="5">
    <location>
        <begin position="341"/>
        <end position="355"/>
    </location>
</feature>
<dbReference type="SUPFAM" id="SSF48464">
    <property type="entry name" value="ENTH/VHS domain"/>
    <property type="match status" value="1"/>
</dbReference>
<dbReference type="PROSITE" id="PS50179">
    <property type="entry name" value="VHS"/>
    <property type="match status" value="1"/>
</dbReference>
<comment type="similarity">
    <text evidence="1 4">Belongs to the TOM1 family.</text>
</comment>
<feature type="region of interest" description="Disordered" evidence="5">
    <location>
        <begin position="501"/>
        <end position="540"/>
    </location>
</feature>
<dbReference type="Gene3D" id="1.20.58.160">
    <property type="match status" value="1"/>
</dbReference>
<evidence type="ECO:0000256" key="1">
    <source>
        <dbReference type="ARBA" id="ARBA00007708"/>
    </source>
</evidence>
<feature type="region of interest" description="Disordered" evidence="5">
    <location>
        <begin position="323"/>
        <end position="362"/>
    </location>
</feature>
<accession>A0A1A8QF47</accession>
<dbReference type="EMBL" id="HAEH01011327">
    <property type="protein sequence ID" value="SBR91948.1"/>
    <property type="molecule type" value="Transcribed_RNA"/>
</dbReference>
<dbReference type="PANTHER" id="PTHR13856:SF31">
    <property type="entry name" value="TOM1-LIKE PROTEIN 2"/>
    <property type="match status" value="1"/>
</dbReference>
<dbReference type="InterPro" id="IPR008942">
    <property type="entry name" value="ENTH_VHS"/>
</dbReference>
<dbReference type="InterPro" id="IPR014645">
    <property type="entry name" value="TOM1"/>
</dbReference>
<evidence type="ECO:0000259" key="6">
    <source>
        <dbReference type="PROSITE" id="PS50179"/>
    </source>
</evidence>
<feature type="compositionally biased region" description="Polar residues" evidence="5">
    <location>
        <begin position="198"/>
        <end position="209"/>
    </location>
</feature>
<reference evidence="8" key="2">
    <citation type="submission" date="2016-06" db="EMBL/GenBank/DDBJ databases">
        <title>The genome of a short-lived fish provides insights into sex chromosome evolution and the genetic control of aging.</title>
        <authorList>
            <person name="Reichwald K."/>
            <person name="Felder M."/>
            <person name="Petzold A."/>
            <person name="Koch P."/>
            <person name="Groth M."/>
            <person name="Platzer M."/>
        </authorList>
    </citation>
    <scope>NUCLEOTIDE SEQUENCE</scope>
    <source>
        <tissue evidence="8">Brain</tissue>
    </source>
</reference>
<organism evidence="8">
    <name type="scientific">Nothobranchius rachovii</name>
    <name type="common">bluefin notho</name>
    <dbReference type="NCBI Taxonomy" id="451742"/>
    <lineage>
        <taxon>Eukaryota</taxon>
        <taxon>Metazoa</taxon>
        <taxon>Chordata</taxon>
        <taxon>Craniata</taxon>
        <taxon>Vertebrata</taxon>
        <taxon>Euteleostomi</taxon>
        <taxon>Actinopterygii</taxon>
        <taxon>Neopterygii</taxon>
        <taxon>Teleostei</taxon>
        <taxon>Neoteleostei</taxon>
        <taxon>Acanthomorphata</taxon>
        <taxon>Ovalentaria</taxon>
        <taxon>Atherinomorphae</taxon>
        <taxon>Cyprinodontiformes</taxon>
        <taxon>Nothobranchiidae</taxon>
        <taxon>Nothobranchius</taxon>
    </lineage>
</organism>
<name>A0A1A8QF47_9TELE</name>
<dbReference type="GO" id="GO:0007165">
    <property type="term" value="P:signal transduction"/>
    <property type="evidence" value="ECO:0007669"/>
    <property type="project" value="TreeGrafter"/>
</dbReference>
<dbReference type="PANTHER" id="PTHR13856">
    <property type="entry name" value="VHS DOMAIN CONTAINING PROTEIN FAMILY"/>
    <property type="match status" value="1"/>
</dbReference>
<evidence type="ECO:0000313" key="8">
    <source>
        <dbReference type="EMBL" id="SBR91948.1"/>
    </source>
</evidence>
<dbReference type="FunFam" id="1.25.40.90:FF:000003">
    <property type="entry name" value="TOM1-like protein 2 isoform X1"/>
    <property type="match status" value="1"/>
</dbReference>
<feature type="compositionally biased region" description="Pro residues" evidence="5">
    <location>
        <begin position="509"/>
        <end position="520"/>
    </location>
</feature>
<dbReference type="PROSITE" id="PS50909">
    <property type="entry name" value="GAT"/>
    <property type="match status" value="1"/>
</dbReference>
<dbReference type="CDD" id="cd14238">
    <property type="entry name" value="GAT_TM1L2"/>
    <property type="match status" value="1"/>
</dbReference>
<feature type="compositionally biased region" description="Basic and acidic residues" evidence="5">
    <location>
        <begin position="531"/>
        <end position="540"/>
    </location>
</feature>
<dbReference type="InterPro" id="IPR004152">
    <property type="entry name" value="GAT_dom"/>
</dbReference>
<protein>
    <submittedName>
        <fullName evidence="8">Target of myb1-like 2 (Chicken)</fullName>
    </submittedName>
</protein>
<evidence type="ECO:0000256" key="2">
    <source>
        <dbReference type="ARBA" id="ARBA00022448"/>
    </source>
</evidence>
<dbReference type="FunFam" id="1.20.58.160:FF:000001">
    <property type="entry name" value="TOM1-like protein 2 isoform X1"/>
    <property type="match status" value="1"/>
</dbReference>
<proteinExistence type="inferred from homology"/>
<gene>
    <name evidence="8" type="primary">TOM1L2</name>
</gene>
<keyword evidence="2 4" id="KW-0813">Transport</keyword>
<feature type="domain" description="GAT" evidence="7">
    <location>
        <begin position="214"/>
        <end position="302"/>
    </location>
</feature>
<reference evidence="8" key="1">
    <citation type="submission" date="2016-05" db="EMBL/GenBank/DDBJ databases">
        <authorList>
            <person name="Lavstsen T."/>
            <person name="Jespersen J.S."/>
        </authorList>
    </citation>
    <scope>NUCLEOTIDE SEQUENCE</scope>
    <source>
        <tissue evidence="8">Brain</tissue>
    </source>
</reference>
<dbReference type="PIRSF" id="PIRSF036948">
    <property type="entry name" value="TOM1"/>
    <property type="match status" value="1"/>
</dbReference>
<dbReference type="InterPro" id="IPR038425">
    <property type="entry name" value="GAT_sf"/>
</dbReference>
<dbReference type="GO" id="GO:0005768">
    <property type="term" value="C:endosome"/>
    <property type="evidence" value="ECO:0007669"/>
    <property type="project" value="TreeGrafter"/>
</dbReference>
<dbReference type="AlphaFoldDB" id="A0A1A8QF47"/>
<dbReference type="Pfam" id="PF00790">
    <property type="entry name" value="VHS"/>
    <property type="match status" value="1"/>
</dbReference>
<evidence type="ECO:0000256" key="4">
    <source>
        <dbReference type="PIRNR" id="PIRNR036948"/>
    </source>
</evidence>
<sequence length="540" mass="58752">MDFLLGNPYSTPVGQCIERATDGGLQSEDWSLNMEICDIINETDEGPKDAMRALKKRLCGNRNYREVMLALTVLEACVKNCGHRFHVQVASKDFIDGVLVKIISPKTNPPTIVQDKVLSLIQSWADAFRSSPDLTGVVHIYEELKRKGIEFPMADLDALSPIHTPRRGTPEVDPAMLKYLAPVPPAAGMPKTGPAAPASTQTSNVPNPITATPEQIARLRSELDIVRGNIKVMSEMLTEMVPGQEDVSDLELLQELNRTCRAMQQRVVELISRVSNEEVTEELLHANDDLNNVFLRYERYERYRSGRAAKNSGTELLSDATEDNLIDLGPGSPAVVTPRITSSLPPSSTAGPTASPDRHPPTAALSTALASVEVSSDRVSGTLSSLSTQKDDFDMFAQTRSSSLAEQRKSVKYEDPHALGGLASALDVRQQNASGLRVEGDDNPADQELPIDSWLITQGMIPVSQSSVMDDIEEWLCADVKGEASEEGVTSEEFDKFLEERAKAVDTLPSPPGANPPHPAHAPGGSHKKAERTEDALFAL</sequence>
<dbReference type="Gene3D" id="1.25.40.90">
    <property type="match status" value="1"/>
</dbReference>
<keyword evidence="3 4" id="KW-0653">Protein transport</keyword>
<dbReference type="GO" id="GO:0016020">
    <property type="term" value="C:membrane"/>
    <property type="evidence" value="ECO:0007669"/>
    <property type="project" value="TreeGrafter"/>
</dbReference>
<dbReference type="GO" id="GO:0043130">
    <property type="term" value="F:ubiquitin binding"/>
    <property type="evidence" value="ECO:0007669"/>
    <property type="project" value="InterPro"/>
</dbReference>
<dbReference type="GO" id="GO:0035091">
    <property type="term" value="F:phosphatidylinositol binding"/>
    <property type="evidence" value="ECO:0007669"/>
    <property type="project" value="InterPro"/>
</dbReference>
<feature type="domain" description="VHS" evidence="6">
    <location>
        <begin position="20"/>
        <end position="152"/>
    </location>
</feature>
<dbReference type="GO" id="GO:0030276">
    <property type="term" value="F:clathrin binding"/>
    <property type="evidence" value="ECO:0007669"/>
    <property type="project" value="TreeGrafter"/>
</dbReference>
<dbReference type="SMART" id="SM00288">
    <property type="entry name" value="VHS"/>
    <property type="match status" value="1"/>
</dbReference>
<evidence type="ECO:0000256" key="3">
    <source>
        <dbReference type="ARBA" id="ARBA00022927"/>
    </source>
</evidence>
<dbReference type="SUPFAM" id="SSF89009">
    <property type="entry name" value="GAT-like domain"/>
    <property type="match status" value="1"/>
</dbReference>
<feature type="region of interest" description="Disordered" evidence="5">
    <location>
        <begin position="188"/>
        <end position="209"/>
    </location>
</feature>
<dbReference type="InterPro" id="IPR002014">
    <property type="entry name" value="VHS_dom"/>
</dbReference>
<dbReference type="Pfam" id="PF03127">
    <property type="entry name" value="GAT"/>
    <property type="match status" value="1"/>
</dbReference>
<dbReference type="GO" id="GO:0015031">
    <property type="term" value="P:protein transport"/>
    <property type="evidence" value="ECO:0007669"/>
    <property type="project" value="UniProtKB-UniRule"/>
</dbReference>